<sequence length="200" mass="23572">MKEHLDNHVIHEDYEIWNFPEITDENRKENILIEEELKKNTDIPDSSEQSSLVSNQEAELLRHNLNHLIDLFTELNQQLNKKIQEVDNTLVEKIALLVKKTVKKIIDKEFQQDPKLIAQIIKKNLGKISEENRCTVIVSPQDFELWQKHVLNEDQFKVEIDPQMYPGDFKLITPINELVVNMDNIINTIFKIDHEPNRIS</sequence>
<dbReference type="Pfam" id="PF02108">
    <property type="entry name" value="FliH"/>
    <property type="match status" value="1"/>
</dbReference>
<dbReference type="PANTHER" id="PTHR34982:SF1">
    <property type="entry name" value="FLAGELLAR ASSEMBLY PROTEIN FLIH"/>
    <property type="match status" value="1"/>
</dbReference>
<comment type="similarity">
    <text evidence="2">Belongs to the FliH family.</text>
</comment>
<evidence type="ECO:0000256" key="4">
    <source>
        <dbReference type="ARBA" id="ARBA00022448"/>
    </source>
</evidence>
<keyword evidence="10" id="KW-1185">Reference proteome</keyword>
<dbReference type="GO" id="GO:0015031">
    <property type="term" value="P:protein transport"/>
    <property type="evidence" value="ECO:0007669"/>
    <property type="project" value="UniProtKB-KW"/>
</dbReference>
<dbReference type="PANTHER" id="PTHR34982">
    <property type="entry name" value="YOP PROTEINS TRANSLOCATION PROTEIN L"/>
    <property type="match status" value="1"/>
</dbReference>
<keyword evidence="6" id="KW-0653">Protein transport</keyword>
<comment type="function">
    <text evidence="1">Needed for flagellar regrowth and assembly.</text>
</comment>
<dbReference type="Proteomes" id="UP000054422">
    <property type="component" value="Unassembled WGS sequence"/>
</dbReference>
<evidence type="ECO:0000256" key="1">
    <source>
        <dbReference type="ARBA" id="ARBA00003041"/>
    </source>
</evidence>
<evidence type="ECO:0000256" key="5">
    <source>
        <dbReference type="ARBA" id="ARBA00022795"/>
    </source>
</evidence>
<protein>
    <recommendedName>
        <fullName evidence="3">Flagellar assembly protein FliH</fullName>
    </recommendedName>
</protein>
<reference evidence="9 10" key="1">
    <citation type="submission" date="2014-05" db="EMBL/GenBank/DDBJ databases">
        <authorList>
            <person name="Rizzardi K."/>
            <person name="Winiecka-Krusnell J."/>
            <person name="Ramliden M."/>
            <person name="Alm E."/>
            <person name="Andersson S."/>
            <person name="Byfors S."/>
        </authorList>
    </citation>
    <scope>NUCLEOTIDE SEQUENCE [LARGE SCALE GENOMIC DNA]</scope>
    <source>
        <strain evidence="9 10">LEGN</strain>
    </source>
</reference>
<dbReference type="OrthoDB" id="6196089at2"/>
<keyword evidence="7" id="KW-1006">Bacterial flagellum protein export</keyword>
<accession>A0A0A2SSJ3</accession>
<dbReference type="AlphaFoldDB" id="A0A0A2SSJ3"/>
<evidence type="ECO:0000256" key="6">
    <source>
        <dbReference type="ARBA" id="ARBA00022927"/>
    </source>
</evidence>
<dbReference type="GO" id="GO:0005829">
    <property type="term" value="C:cytosol"/>
    <property type="evidence" value="ECO:0007669"/>
    <property type="project" value="TreeGrafter"/>
</dbReference>
<dbReference type="GO" id="GO:0044781">
    <property type="term" value="P:bacterial-type flagellum organization"/>
    <property type="evidence" value="ECO:0007669"/>
    <property type="project" value="UniProtKB-KW"/>
</dbReference>
<evidence type="ECO:0000256" key="3">
    <source>
        <dbReference type="ARBA" id="ARBA00016507"/>
    </source>
</evidence>
<dbReference type="EMBL" id="JNCF01000011">
    <property type="protein sequence ID" value="KGP63722.1"/>
    <property type="molecule type" value="Genomic_DNA"/>
</dbReference>
<organism evidence="9 10">
    <name type="scientific">Legionella norrlandica</name>
    <dbReference type="NCBI Taxonomy" id="1498499"/>
    <lineage>
        <taxon>Bacteria</taxon>
        <taxon>Pseudomonadati</taxon>
        <taxon>Pseudomonadota</taxon>
        <taxon>Gammaproteobacteria</taxon>
        <taxon>Legionellales</taxon>
        <taxon>Legionellaceae</taxon>
        <taxon>Legionella</taxon>
    </lineage>
</organism>
<dbReference type="RefSeq" id="WP_035888100.1">
    <property type="nucleotide sequence ID" value="NZ_JNCF01000011.1"/>
</dbReference>
<gene>
    <name evidence="9" type="ORF">EP47_05000</name>
</gene>
<name>A0A0A2SSJ3_9GAMM</name>
<keyword evidence="5" id="KW-1005">Bacterial flagellum biogenesis</keyword>
<dbReference type="InterPro" id="IPR051472">
    <property type="entry name" value="T3SS_Stator/FliH"/>
</dbReference>
<evidence type="ECO:0000313" key="10">
    <source>
        <dbReference type="Proteomes" id="UP000054422"/>
    </source>
</evidence>
<evidence type="ECO:0000313" key="9">
    <source>
        <dbReference type="EMBL" id="KGP63722.1"/>
    </source>
</evidence>
<proteinExistence type="inferred from homology"/>
<keyword evidence="4" id="KW-0813">Transport</keyword>
<evidence type="ECO:0000256" key="2">
    <source>
        <dbReference type="ARBA" id="ARBA00006602"/>
    </source>
</evidence>
<evidence type="ECO:0000256" key="7">
    <source>
        <dbReference type="ARBA" id="ARBA00023225"/>
    </source>
</evidence>
<comment type="caution">
    <text evidence="9">The sequence shown here is derived from an EMBL/GenBank/DDBJ whole genome shotgun (WGS) entry which is preliminary data.</text>
</comment>
<evidence type="ECO:0000259" key="8">
    <source>
        <dbReference type="Pfam" id="PF02108"/>
    </source>
</evidence>
<dbReference type="InterPro" id="IPR018035">
    <property type="entry name" value="Flagellar_FliH/T3SS_HrpE"/>
</dbReference>
<feature type="domain" description="Flagellar assembly protein FliH/Type III secretion system HrpE" evidence="8">
    <location>
        <begin position="70"/>
        <end position="178"/>
    </location>
</feature>
<dbReference type="STRING" id="1498499.EP47_05000"/>